<name>A0A5C5W8H3_9PLAN</name>
<dbReference type="Proteomes" id="UP000317243">
    <property type="component" value="Unassembled WGS sequence"/>
</dbReference>
<organism evidence="1 2">
    <name type="scientific">Thalassoglobus neptunius</name>
    <dbReference type="NCBI Taxonomy" id="1938619"/>
    <lineage>
        <taxon>Bacteria</taxon>
        <taxon>Pseudomonadati</taxon>
        <taxon>Planctomycetota</taxon>
        <taxon>Planctomycetia</taxon>
        <taxon>Planctomycetales</taxon>
        <taxon>Planctomycetaceae</taxon>
        <taxon>Thalassoglobus</taxon>
    </lineage>
</organism>
<sequence>METNDSYVFRELLHLLVIGGVADNHSIPSSLNQCSRRKLQLHGTVDGDPGFPLDPFPQCEAFLPGFDRLAECTNLLVVLPFDLTENPGGPSDVAGEGKCGRKVCLVTTLVEGSEIRNNLWFR</sequence>
<evidence type="ECO:0000313" key="2">
    <source>
        <dbReference type="Proteomes" id="UP000317243"/>
    </source>
</evidence>
<proteinExistence type="predicted"/>
<keyword evidence="2" id="KW-1185">Reference proteome</keyword>
<accession>A0A5C5W8H3</accession>
<evidence type="ECO:0000313" key="1">
    <source>
        <dbReference type="EMBL" id="TWT46329.1"/>
    </source>
</evidence>
<dbReference type="EMBL" id="SIHI01000029">
    <property type="protein sequence ID" value="TWT46329.1"/>
    <property type="molecule type" value="Genomic_DNA"/>
</dbReference>
<comment type="caution">
    <text evidence="1">The sequence shown here is derived from an EMBL/GenBank/DDBJ whole genome shotgun (WGS) entry which is preliminary data.</text>
</comment>
<reference evidence="1 2" key="1">
    <citation type="submission" date="2019-02" db="EMBL/GenBank/DDBJ databases">
        <title>Deep-cultivation of Planctomycetes and their phenomic and genomic characterization uncovers novel biology.</title>
        <authorList>
            <person name="Wiegand S."/>
            <person name="Jogler M."/>
            <person name="Boedeker C."/>
            <person name="Pinto D."/>
            <person name="Vollmers J."/>
            <person name="Rivas-Marin E."/>
            <person name="Kohn T."/>
            <person name="Peeters S.H."/>
            <person name="Heuer A."/>
            <person name="Rast P."/>
            <person name="Oberbeckmann S."/>
            <person name="Bunk B."/>
            <person name="Jeske O."/>
            <person name="Meyerdierks A."/>
            <person name="Storesund J.E."/>
            <person name="Kallscheuer N."/>
            <person name="Luecker S."/>
            <person name="Lage O.M."/>
            <person name="Pohl T."/>
            <person name="Merkel B.J."/>
            <person name="Hornburger P."/>
            <person name="Mueller R.-W."/>
            <person name="Bruemmer F."/>
            <person name="Labrenz M."/>
            <person name="Spormann A.M."/>
            <person name="Op Den Camp H."/>
            <person name="Overmann J."/>
            <person name="Amann R."/>
            <person name="Jetten M.S.M."/>
            <person name="Mascher T."/>
            <person name="Medema M.H."/>
            <person name="Devos D.P."/>
            <person name="Kaster A.-K."/>
            <person name="Ovreas L."/>
            <person name="Rohde M."/>
            <person name="Galperin M.Y."/>
            <person name="Jogler C."/>
        </authorList>
    </citation>
    <scope>NUCLEOTIDE SEQUENCE [LARGE SCALE GENOMIC DNA]</scope>
    <source>
        <strain evidence="1 2">KOR42</strain>
    </source>
</reference>
<dbReference type="AlphaFoldDB" id="A0A5C5W8H3"/>
<gene>
    <name evidence="1" type="ORF">KOR42_43680</name>
</gene>
<protein>
    <submittedName>
        <fullName evidence="1">Uncharacterized protein</fullName>
    </submittedName>
</protein>